<dbReference type="NCBIfam" id="TIGR00255">
    <property type="entry name" value="YicC/YloC family endoribonuclease"/>
    <property type="match status" value="1"/>
</dbReference>
<dbReference type="GO" id="GO:0004521">
    <property type="term" value="F:RNA endonuclease activity"/>
    <property type="evidence" value="ECO:0007669"/>
    <property type="project" value="InterPro"/>
</dbReference>
<dbReference type="InterPro" id="IPR013551">
    <property type="entry name" value="YicC-like_C"/>
</dbReference>
<evidence type="ECO:0000313" key="8">
    <source>
        <dbReference type="EMBL" id="SFI21761.1"/>
    </source>
</evidence>
<evidence type="ECO:0000256" key="4">
    <source>
        <dbReference type="ARBA" id="ARBA00022801"/>
    </source>
</evidence>
<keyword evidence="9" id="KW-1185">Reference proteome</keyword>
<keyword evidence="2" id="KW-0540">Nuclease</keyword>
<evidence type="ECO:0000256" key="2">
    <source>
        <dbReference type="ARBA" id="ARBA00022722"/>
    </source>
</evidence>
<dbReference type="Pfam" id="PF03755">
    <property type="entry name" value="YicC-like_N"/>
    <property type="match status" value="1"/>
</dbReference>
<dbReference type="PANTHER" id="PTHR30636">
    <property type="entry name" value="UPF0701 PROTEIN YICC"/>
    <property type="match status" value="1"/>
</dbReference>
<feature type="domain" description="Endoribonuclease YicC-like C-terminal" evidence="7">
    <location>
        <begin position="171"/>
        <end position="286"/>
    </location>
</feature>
<dbReference type="Proteomes" id="UP000199110">
    <property type="component" value="Unassembled WGS sequence"/>
</dbReference>
<comment type="similarity">
    <text evidence="5">Belongs to the YicC/YloC family.</text>
</comment>
<reference evidence="8 9" key="1">
    <citation type="submission" date="2016-10" db="EMBL/GenBank/DDBJ databases">
        <authorList>
            <person name="de Groot N.N."/>
        </authorList>
    </citation>
    <scope>NUCLEOTIDE SEQUENCE [LARGE SCALE GENOMIC DNA]</scope>
    <source>
        <strain evidence="8 9">DSM 19073</strain>
    </source>
</reference>
<organism evidence="8 9">
    <name type="scientific">Jannaschia pohangensis</name>
    <dbReference type="NCBI Taxonomy" id="390807"/>
    <lineage>
        <taxon>Bacteria</taxon>
        <taxon>Pseudomonadati</taxon>
        <taxon>Pseudomonadota</taxon>
        <taxon>Alphaproteobacteria</taxon>
        <taxon>Rhodobacterales</taxon>
        <taxon>Roseobacteraceae</taxon>
        <taxon>Jannaschia</taxon>
    </lineage>
</organism>
<evidence type="ECO:0000256" key="3">
    <source>
        <dbReference type="ARBA" id="ARBA00022759"/>
    </source>
</evidence>
<dbReference type="AlphaFoldDB" id="A0A1I3GF09"/>
<dbReference type="InterPro" id="IPR005229">
    <property type="entry name" value="YicC/YloC-like"/>
</dbReference>
<sequence>MKSMTGYAARDADGRRWELRSVNARGLDLRLRLPEVPGLEPAARAALSGVVARGNLTLSLRLGEGEGGAVPRLDPDALAAALAVIAEVQAAAEAAGQLLAPQSATDILSVRGVYETRPATDGLTLAELQADLTDLIAAFDADRAREGAGLRQVLADQIAEIADLTERAAHLAEARADHMAETFRAALARLRDAQIDEAKLAQDIAALAIKADITEEIDRLRLHVTAARDLLTTKGPVGRKLDFLTQEFNREANTLCSKANMAEMTTLGLALKAVIDRLREQVQNVE</sequence>
<feature type="domain" description="Endoribonuclease YicC-like N-terminal" evidence="6">
    <location>
        <begin position="1"/>
        <end position="151"/>
    </location>
</feature>
<gene>
    <name evidence="8" type="ORF">SAMN04488095_0162</name>
</gene>
<evidence type="ECO:0000313" key="9">
    <source>
        <dbReference type="Proteomes" id="UP000199110"/>
    </source>
</evidence>
<comment type="cofactor">
    <cofactor evidence="1">
        <name>a divalent metal cation</name>
        <dbReference type="ChEBI" id="CHEBI:60240"/>
    </cofactor>
</comment>
<name>A0A1I3GF09_9RHOB</name>
<protein>
    <submittedName>
        <fullName evidence="8">TIGR00255 family protein</fullName>
    </submittedName>
</protein>
<dbReference type="STRING" id="390807.SAMN04488095_0162"/>
<evidence type="ECO:0000256" key="5">
    <source>
        <dbReference type="ARBA" id="ARBA00035648"/>
    </source>
</evidence>
<dbReference type="InterPro" id="IPR013527">
    <property type="entry name" value="YicC-like_N"/>
</dbReference>
<evidence type="ECO:0000259" key="7">
    <source>
        <dbReference type="Pfam" id="PF08340"/>
    </source>
</evidence>
<dbReference type="GO" id="GO:0016787">
    <property type="term" value="F:hydrolase activity"/>
    <property type="evidence" value="ECO:0007669"/>
    <property type="project" value="UniProtKB-KW"/>
</dbReference>
<dbReference type="Pfam" id="PF08340">
    <property type="entry name" value="YicC-like_C"/>
    <property type="match status" value="1"/>
</dbReference>
<accession>A0A1I3GF09</accession>
<dbReference type="EMBL" id="FORA01000001">
    <property type="protein sequence ID" value="SFI21761.1"/>
    <property type="molecule type" value="Genomic_DNA"/>
</dbReference>
<keyword evidence="3" id="KW-0255">Endonuclease</keyword>
<keyword evidence="4" id="KW-0378">Hydrolase</keyword>
<evidence type="ECO:0000259" key="6">
    <source>
        <dbReference type="Pfam" id="PF03755"/>
    </source>
</evidence>
<dbReference type="RefSeq" id="WP_342707286.1">
    <property type="nucleotide sequence ID" value="NZ_FORA01000001.1"/>
</dbReference>
<evidence type="ECO:0000256" key="1">
    <source>
        <dbReference type="ARBA" id="ARBA00001968"/>
    </source>
</evidence>
<proteinExistence type="inferred from homology"/>
<dbReference type="PANTHER" id="PTHR30636:SF3">
    <property type="entry name" value="UPF0701 PROTEIN YICC"/>
    <property type="match status" value="1"/>
</dbReference>